<keyword evidence="2" id="KW-0472">Membrane</keyword>
<dbReference type="AlphaFoldDB" id="A0AAN9VJV8"/>
<evidence type="ECO:0000313" key="4">
    <source>
        <dbReference type="Proteomes" id="UP001378592"/>
    </source>
</evidence>
<feature type="region of interest" description="Disordered" evidence="1">
    <location>
        <begin position="187"/>
        <end position="219"/>
    </location>
</feature>
<reference evidence="3 4" key="1">
    <citation type="submission" date="2024-03" db="EMBL/GenBank/DDBJ databases">
        <title>The genome assembly and annotation of the cricket Gryllus longicercus Weissman &amp; Gray.</title>
        <authorList>
            <person name="Szrajer S."/>
            <person name="Gray D."/>
            <person name="Ylla G."/>
        </authorList>
    </citation>
    <scope>NUCLEOTIDE SEQUENCE [LARGE SCALE GENOMIC DNA]</scope>
    <source>
        <strain evidence="3">DAG 2021-001</strain>
        <tissue evidence="3">Whole body minus gut</tissue>
    </source>
</reference>
<protein>
    <submittedName>
        <fullName evidence="3">Uncharacterized protein</fullName>
    </submittedName>
</protein>
<keyword evidence="2" id="KW-0812">Transmembrane</keyword>
<proteinExistence type="predicted"/>
<evidence type="ECO:0000256" key="2">
    <source>
        <dbReference type="SAM" id="Phobius"/>
    </source>
</evidence>
<sequence length="251" mass="26590">MYTVPPAPRKQAKEKTSAGRNRSVSRVTQIILTLWAVFWLYVCLVVGVKVMELMGHFTQNLGIANHKVGLIRVENSSSTSAVFPEQLDIIDVTQFHNDSWPGMSSLDVGQGEEAFNDALGNGNASRANVEFVGAAENQIASLKNYSGTGDFNNMVPAPELVRVHVSTAGVTTNMAVNDFKNESLASDPVFNESSTGVNSKSSDSIDDGDTSKTTTTEPSPAFIAALRANSAGSTSLAARLASYAAAAPEEA</sequence>
<feature type="compositionally biased region" description="Polar residues" evidence="1">
    <location>
        <begin position="191"/>
        <end position="202"/>
    </location>
</feature>
<dbReference type="Proteomes" id="UP001378592">
    <property type="component" value="Unassembled WGS sequence"/>
</dbReference>
<dbReference type="EMBL" id="JAZDUA010000237">
    <property type="protein sequence ID" value="KAK7863165.1"/>
    <property type="molecule type" value="Genomic_DNA"/>
</dbReference>
<comment type="caution">
    <text evidence="3">The sequence shown here is derived from an EMBL/GenBank/DDBJ whole genome shotgun (WGS) entry which is preliminary data.</text>
</comment>
<keyword evidence="4" id="KW-1185">Reference proteome</keyword>
<evidence type="ECO:0000256" key="1">
    <source>
        <dbReference type="SAM" id="MobiDB-lite"/>
    </source>
</evidence>
<name>A0AAN9VJV8_9ORTH</name>
<organism evidence="3 4">
    <name type="scientific">Gryllus longicercus</name>
    <dbReference type="NCBI Taxonomy" id="2509291"/>
    <lineage>
        <taxon>Eukaryota</taxon>
        <taxon>Metazoa</taxon>
        <taxon>Ecdysozoa</taxon>
        <taxon>Arthropoda</taxon>
        <taxon>Hexapoda</taxon>
        <taxon>Insecta</taxon>
        <taxon>Pterygota</taxon>
        <taxon>Neoptera</taxon>
        <taxon>Polyneoptera</taxon>
        <taxon>Orthoptera</taxon>
        <taxon>Ensifera</taxon>
        <taxon>Gryllidea</taxon>
        <taxon>Grylloidea</taxon>
        <taxon>Gryllidae</taxon>
        <taxon>Gryllinae</taxon>
        <taxon>Gryllus</taxon>
    </lineage>
</organism>
<accession>A0AAN9VJV8</accession>
<keyword evidence="2" id="KW-1133">Transmembrane helix</keyword>
<feature type="transmembrane region" description="Helical" evidence="2">
    <location>
        <begin position="30"/>
        <end position="51"/>
    </location>
</feature>
<gene>
    <name evidence="3" type="ORF">R5R35_003417</name>
</gene>
<evidence type="ECO:0000313" key="3">
    <source>
        <dbReference type="EMBL" id="KAK7863165.1"/>
    </source>
</evidence>